<organism evidence="2 3">
    <name type="scientific">Tetrahymena thermophila (strain SB210)</name>
    <dbReference type="NCBI Taxonomy" id="312017"/>
    <lineage>
        <taxon>Eukaryota</taxon>
        <taxon>Sar</taxon>
        <taxon>Alveolata</taxon>
        <taxon>Ciliophora</taxon>
        <taxon>Intramacronucleata</taxon>
        <taxon>Oligohymenophorea</taxon>
        <taxon>Hymenostomatida</taxon>
        <taxon>Tetrahymenina</taxon>
        <taxon>Tetrahymenidae</taxon>
        <taxon>Tetrahymena</taxon>
    </lineage>
</organism>
<gene>
    <name evidence="2" type="ORF">TTHERM_00765250</name>
</gene>
<keyword evidence="3" id="KW-1185">Reference proteome</keyword>
<dbReference type="RefSeq" id="XP_001025384.2">
    <property type="nucleotide sequence ID" value="XM_001025384.3"/>
</dbReference>
<dbReference type="Proteomes" id="UP000009168">
    <property type="component" value="Unassembled WGS sequence"/>
</dbReference>
<name>I7LXQ3_TETTS</name>
<dbReference type="EMBL" id="GG662407">
    <property type="protein sequence ID" value="EAS05139.2"/>
    <property type="molecule type" value="Genomic_DNA"/>
</dbReference>
<protein>
    <submittedName>
        <fullName evidence="2">Uncharacterized protein</fullName>
    </submittedName>
</protein>
<evidence type="ECO:0000313" key="2">
    <source>
        <dbReference type="EMBL" id="EAS05139.2"/>
    </source>
</evidence>
<evidence type="ECO:0000256" key="1">
    <source>
        <dbReference type="SAM" id="MobiDB-lite"/>
    </source>
</evidence>
<dbReference type="AlphaFoldDB" id="I7LXQ3"/>
<feature type="compositionally biased region" description="Polar residues" evidence="1">
    <location>
        <begin position="245"/>
        <end position="257"/>
    </location>
</feature>
<evidence type="ECO:0000313" key="3">
    <source>
        <dbReference type="Proteomes" id="UP000009168"/>
    </source>
</evidence>
<dbReference type="GeneID" id="7845482"/>
<feature type="region of interest" description="Disordered" evidence="1">
    <location>
        <begin position="235"/>
        <end position="257"/>
    </location>
</feature>
<proteinExistence type="predicted"/>
<accession>I7LXQ3</accession>
<dbReference type="KEGG" id="tet:TTHERM_00765250"/>
<reference evidence="3" key="1">
    <citation type="journal article" date="2006" name="PLoS Biol.">
        <title>Macronuclear genome sequence of the ciliate Tetrahymena thermophila, a model eukaryote.</title>
        <authorList>
            <person name="Eisen J.A."/>
            <person name="Coyne R.S."/>
            <person name="Wu M."/>
            <person name="Wu D."/>
            <person name="Thiagarajan M."/>
            <person name="Wortman J.R."/>
            <person name="Badger J.H."/>
            <person name="Ren Q."/>
            <person name="Amedeo P."/>
            <person name="Jones K.M."/>
            <person name="Tallon L.J."/>
            <person name="Delcher A.L."/>
            <person name="Salzberg S.L."/>
            <person name="Silva J.C."/>
            <person name="Haas B.J."/>
            <person name="Majoros W.H."/>
            <person name="Farzad M."/>
            <person name="Carlton J.M."/>
            <person name="Smith R.K. Jr."/>
            <person name="Garg J."/>
            <person name="Pearlman R.E."/>
            <person name="Karrer K.M."/>
            <person name="Sun L."/>
            <person name="Manning G."/>
            <person name="Elde N.C."/>
            <person name="Turkewitz A.P."/>
            <person name="Asai D.J."/>
            <person name="Wilkes D.E."/>
            <person name="Wang Y."/>
            <person name="Cai H."/>
            <person name="Collins K."/>
            <person name="Stewart B.A."/>
            <person name="Lee S.R."/>
            <person name="Wilamowska K."/>
            <person name="Weinberg Z."/>
            <person name="Ruzzo W.L."/>
            <person name="Wloga D."/>
            <person name="Gaertig J."/>
            <person name="Frankel J."/>
            <person name="Tsao C.-C."/>
            <person name="Gorovsky M.A."/>
            <person name="Keeling P.J."/>
            <person name="Waller R.F."/>
            <person name="Patron N.J."/>
            <person name="Cherry J.M."/>
            <person name="Stover N.A."/>
            <person name="Krieger C.J."/>
            <person name="del Toro C."/>
            <person name="Ryder H.F."/>
            <person name="Williamson S.C."/>
            <person name="Barbeau R.A."/>
            <person name="Hamilton E.P."/>
            <person name="Orias E."/>
        </authorList>
    </citation>
    <scope>NUCLEOTIDE SEQUENCE [LARGE SCALE GENOMIC DNA]</scope>
    <source>
        <strain evidence="3">SB210</strain>
    </source>
</reference>
<sequence>MSEYYINNFHIQLNNDPQVLQDINKVYLYIQKQSKQNLITSTQIRNNTTVSFYNEEGFIFHEYDFSDNPIRVEIHEYLNDYSTESNFNEQESELFKRDSLVGVTYLQLNEYSSLIFHPALTDYSIGQLLYTIKPCNIDFSASPNNLSANTLQVNDSQKKYKQGDKQFIALNNQEQQILYESISSISQQGNVESECMNEQLQIIEPVSSKLNNQLPSLKNNMIFLQLLNQPPLTQQQAFNEEESTETPTSKLVSSQGDLTSSSQYIPHLMSKSTHVQSSQNEQKKVKSFISPSKILIHEKKNNFNEILSPICTKNKNIQFDQELSNNTPNNEKNLNKEYNNQQQNTQQIQVQQNIVNNPQQIQNFTQYLAFQQNQNNSIHQYNRFQTFNQFNNAPIYTPPAQQQINRNLQQVQINSTPYSNGYQNIIQTIPNQQNNFIYKNINMTMSTPQHRIISQQPIPQHIQSPQISVFRGPGMQSTPLQFKTSPFTINQRF</sequence>
<dbReference type="InParanoid" id="I7LXQ3"/>